<dbReference type="EMBL" id="LWDX02059808">
    <property type="protein sequence ID" value="OEL17502.1"/>
    <property type="molecule type" value="Genomic_DNA"/>
</dbReference>
<comment type="caution">
    <text evidence="2">The sequence shown here is derived from an EMBL/GenBank/DDBJ whole genome shotgun (WGS) entry which is preliminary data.</text>
</comment>
<evidence type="ECO:0000313" key="3">
    <source>
        <dbReference type="Proteomes" id="UP000095767"/>
    </source>
</evidence>
<reference evidence="2 3" key="1">
    <citation type="submission" date="2016-09" db="EMBL/GenBank/DDBJ databases">
        <title>The draft genome of Dichanthelium oligosanthes: A C3 panicoid grass species.</title>
        <authorList>
            <person name="Studer A.J."/>
            <person name="Schnable J.C."/>
            <person name="Brutnell T.P."/>
        </authorList>
    </citation>
    <scope>NUCLEOTIDE SEQUENCE [LARGE SCALE GENOMIC DNA]</scope>
    <source>
        <strain evidence="3">cv. Kellogg 1175</strain>
        <tissue evidence="2">Leaf</tissue>
    </source>
</reference>
<gene>
    <name evidence="2" type="ORF">BAE44_0021479</name>
</gene>
<protein>
    <submittedName>
        <fullName evidence="2">Uncharacterized protein</fullName>
    </submittedName>
</protein>
<feature type="region of interest" description="Disordered" evidence="1">
    <location>
        <begin position="398"/>
        <end position="448"/>
    </location>
</feature>
<evidence type="ECO:0000313" key="2">
    <source>
        <dbReference type="EMBL" id="OEL17502.1"/>
    </source>
</evidence>
<dbReference type="Proteomes" id="UP000095767">
    <property type="component" value="Unassembled WGS sequence"/>
</dbReference>
<organism evidence="2 3">
    <name type="scientific">Dichanthelium oligosanthes</name>
    <dbReference type="NCBI Taxonomy" id="888268"/>
    <lineage>
        <taxon>Eukaryota</taxon>
        <taxon>Viridiplantae</taxon>
        <taxon>Streptophyta</taxon>
        <taxon>Embryophyta</taxon>
        <taxon>Tracheophyta</taxon>
        <taxon>Spermatophyta</taxon>
        <taxon>Magnoliopsida</taxon>
        <taxon>Liliopsida</taxon>
        <taxon>Poales</taxon>
        <taxon>Poaceae</taxon>
        <taxon>PACMAD clade</taxon>
        <taxon>Panicoideae</taxon>
        <taxon>Panicodae</taxon>
        <taxon>Paniceae</taxon>
        <taxon>Dichantheliinae</taxon>
        <taxon>Dichanthelium</taxon>
    </lineage>
</organism>
<keyword evidence="3" id="KW-1185">Reference proteome</keyword>
<dbReference type="AlphaFoldDB" id="A0A1E5UX43"/>
<feature type="compositionally biased region" description="Low complexity" evidence="1">
    <location>
        <begin position="167"/>
        <end position="185"/>
    </location>
</feature>
<dbReference type="PANTHER" id="PTHR33026:SF7">
    <property type="entry name" value="OS03G0100275 PROTEIN"/>
    <property type="match status" value="1"/>
</dbReference>
<dbReference type="STRING" id="888268.A0A1E5UX43"/>
<evidence type="ECO:0000256" key="1">
    <source>
        <dbReference type="SAM" id="MobiDB-lite"/>
    </source>
</evidence>
<feature type="compositionally biased region" description="Low complexity" evidence="1">
    <location>
        <begin position="425"/>
        <end position="434"/>
    </location>
</feature>
<sequence length="507" mass="54117">MTDSNKGWHSEWFYVANPPLPLPKFSGRFAQKLEEWEWATGKDEKKAWIRPMLELLRQLKDAGLTGVKVLWTFFERRVQPLAARARPLFRYTGAGDLIRTSPEPLTPGEVRSRVWAVIKRAKAAEDDTAELERHEASLAPELVARDEGYDPAIPLRSKMCYPPLPEGKGSSSAAASLGQVSGQSGDAPTFVGEALRNMEPAPTVEVESAQPNPDMETWQVGVAQPTAPPVPAVTLVTPPPARVSVGSSIGAKPWEQFLPRTSSPLLRATPTAALGTGGSATTVATGLTAAEEIPPGGAAAGETEVPDLTGDASEEEDMAAMLEAVIDEEVAETDPERSEALPDEAAPEEWALDMPLGGAPVLPVTASVAPMDRNMEAAEAPGGVEASAALPRRVDTQATSGALVPARPAVPASERGKEPTPPEALPEASAESSSGWDVDEDASSSGHEITWRRLQTGEVLFTLNTLEEEELATEMPLAVRQLTEAFAQMDDCRQRVCDRNATKAAFL</sequence>
<dbReference type="PANTHER" id="PTHR33026">
    <property type="entry name" value="OS06G0360600 PROTEIN"/>
    <property type="match status" value="1"/>
</dbReference>
<accession>A0A1E5UX43</accession>
<name>A0A1E5UX43_9POAL</name>
<proteinExistence type="predicted"/>
<feature type="region of interest" description="Disordered" evidence="1">
    <location>
        <begin position="164"/>
        <end position="185"/>
    </location>
</feature>